<evidence type="ECO:0000313" key="3">
    <source>
        <dbReference type="Proteomes" id="UP000078200"/>
    </source>
</evidence>
<dbReference type="SUPFAM" id="SSF63748">
    <property type="entry name" value="Tudor/PWWP/MBT"/>
    <property type="match status" value="1"/>
</dbReference>
<feature type="domain" description="Tudor" evidence="1">
    <location>
        <begin position="19"/>
        <end position="132"/>
    </location>
</feature>
<keyword evidence="3" id="KW-1185">Reference proteome</keyword>
<dbReference type="Proteomes" id="UP000078200">
    <property type="component" value="Unassembled WGS sequence"/>
</dbReference>
<dbReference type="VEuPathDB" id="VectorBase:GAUT040725"/>
<sequence>MADWKTSFSPCVGEFLEAMVQFIEKSEGNKYIVWITDIKYDESLRKLMIQIKRNIDANVPCAMNYVRPKALVAVPLNQLYYRGEVLENNAQSQQAIVRLIDYGNVLHLPYKRLYAPLRIMQMVSAYAIWVMLPDYCDSLEIEAVINIRITDQYVPNGIYNAEHKRSPLLLSLEILDKGSYLSLVKCFPDDHNALLRFSSLSNAFDNYVDAILKSSQIMNFPNNIVPGEGSFVAASTLKGWRRARLLGFYKKGNKFLVYALDEGVIM</sequence>
<organism evidence="2 3">
    <name type="scientific">Glossina austeni</name>
    <name type="common">Savannah tsetse fly</name>
    <dbReference type="NCBI Taxonomy" id="7395"/>
    <lineage>
        <taxon>Eukaryota</taxon>
        <taxon>Metazoa</taxon>
        <taxon>Ecdysozoa</taxon>
        <taxon>Arthropoda</taxon>
        <taxon>Hexapoda</taxon>
        <taxon>Insecta</taxon>
        <taxon>Pterygota</taxon>
        <taxon>Neoptera</taxon>
        <taxon>Endopterygota</taxon>
        <taxon>Diptera</taxon>
        <taxon>Brachycera</taxon>
        <taxon>Muscomorpha</taxon>
        <taxon>Hippoboscoidea</taxon>
        <taxon>Glossinidae</taxon>
        <taxon>Glossina</taxon>
    </lineage>
</organism>
<dbReference type="AlphaFoldDB" id="A0A1A9VLH4"/>
<dbReference type="InterPro" id="IPR002999">
    <property type="entry name" value="Tudor"/>
</dbReference>
<proteinExistence type="predicted"/>
<reference evidence="2" key="1">
    <citation type="submission" date="2020-05" db="UniProtKB">
        <authorList>
            <consortium name="EnsemblMetazoa"/>
        </authorList>
    </citation>
    <scope>IDENTIFICATION</scope>
    <source>
        <strain evidence="2">TTRI</strain>
    </source>
</reference>
<dbReference type="Pfam" id="PF00567">
    <property type="entry name" value="TUDOR"/>
    <property type="match status" value="1"/>
</dbReference>
<protein>
    <submittedName>
        <fullName evidence="2">Tudor domain-containing protein</fullName>
    </submittedName>
</protein>
<dbReference type="Gene3D" id="2.30.30.140">
    <property type="match status" value="1"/>
</dbReference>
<evidence type="ECO:0000313" key="2">
    <source>
        <dbReference type="EnsemblMetazoa" id="GAUT040725-PA"/>
    </source>
</evidence>
<evidence type="ECO:0000259" key="1">
    <source>
        <dbReference type="Pfam" id="PF00567"/>
    </source>
</evidence>
<dbReference type="EnsemblMetazoa" id="GAUT040725-RA">
    <property type="protein sequence ID" value="GAUT040725-PA"/>
    <property type="gene ID" value="GAUT040725"/>
</dbReference>
<accession>A0A1A9VLH4</accession>
<name>A0A1A9VLH4_GLOAU</name>